<dbReference type="Proteomes" id="UP000308600">
    <property type="component" value="Unassembled WGS sequence"/>
</dbReference>
<gene>
    <name evidence="1" type="ORF">BDN72DRAFT_842536</name>
</gene>
<name>A0ACD3AQR3_9AGAR</name>
<proteinExistence type="predicted"/>
<sequence>MEALIGKKEPTKVKVKVQVHRFHAYVRIGLGGRLAPSTYISTTQACSVGPISTSPPLVNMSGQPTITYLDAFGKRMGVTFMVQSSALSAIAVTSLLGYMAYRQLRRLHVNWFKKGQRYLMQVPDAADSSFLVNLMFAEMLQAIGGLLNLRWVIEGKVTEGSLCTAQGMLKQMGNVGIALTPQLIAAHTFLVIVLEWSIPRIVSRIMISLIWVIIGLIISITTATYEAPYYGNTGLWCWISPKHKYAGIAYEYAFMWFSSFVMLVLYIFIALSLRGVIKRRSVLSPALRMSEETKRWRSVANSMLFYPAVYIFCIFPMSVVRWLKFDDVTVIPDGATIFASIVFSSSGVLNVILYLTTRPNLIKSSSTSPSMAEAHLNNDLPSRGASPIVSIRSATSRTRLNAGGHLPITVDQVIFQDGHPSSLEAGTFNSNRRSFPFQDIRAGSPDRYTPSHHRGGSSPASMSQSLQASPLSFSNSPLQRPSTGDTTMSSHNLYNADPPLSPAGPRPLEPNRLMVPTPESSLGYSQGRGKSTQEVFNPYQAPP</sequence>
<dbReference type="EMBL" id="ML208365">
    <property type="protein sequence ID" value="TFK67850.1"/>
    <property type="molecule type" value="Genomic_DNA"/>
</dbReference>
<protein>
    <submittedName>
        <fullName evidence="1">Uncharacterized protein</fullName>
    </submittedName>
</protein>
<evidence type="ECO:0000313" key="1">
    <source>
        <dbReference type="EMBL" id="TFK67850.1"/>
    </source>
</evidence>
<evidence type="ECO:0000313" key="2">
    <source>
        <dbReference type="Proteomes" id="UP000308600"/>
    </source>
</evidence>
<organism evidence="1 2">
    <name type="scientific">Pluteus cervinus</name>
    <dbReference type="NCBI Taxonomy" id="181527"/>
    <lineage>
        <taxon>Eukaryota</taxon>
        <taxon>Fungi</taxon>
        <taxon>Dikarya</taxon>
        <taxon>Basidiomycota</taxon>
        <taxon>Agaricomycotina</taxon>
        <taxon>Agaricomycetes</taxon>
        <taxon>Agaricomycetidae</taxon>
        <taxon>Agaricales</taxon>
        <taxon>Pluteineae</taxon>
        <taxon>Pluteaceae</taxon>
        <taxon>Pluteus</taxon>
    </lineage>
</organism>
<reference evidence="1 2" key="1">
    <citation type="journal article" date="2019" name="Nat. Ecol. Evol.">
        <title>Megaphylogeny resolves global patterns of mushroom evolution.</title>
        <authorList>
            <person name="Varga T."/>
            <person name="Krizsan K."/>
            <person name="Foldi C."/>
            <person name="Dima B."/>
            <person name="Sanchez-Garcia M."/>
            <person name="Sanchez-Ramirez S."/>
            <person name="Szollosi G.J."/>
            <person name="Szarkandi J.G."/>
            <person name="Papp V."/>
            <person name="Albert L."/>
            <person name="Andreopoulos W."/>
            <person name="Angelini C."/>
            <person name="Antonin V."/>
            <person name="Barry K.W."/>
            <person name="Bougher N.L."/>
            <person name="Buchanan P."/>
            <person name="Buyck B."/>
            <person name="Bense V."/>
            <person name="Catcheside P."/>
            <person name="Chovatia M."/>
            <person name="Cooper J."/>
            <person name="Damon W."/>
            <person name="Desjardin D."/>
            <person name="Finy P."/>
            <person name="Geml J."/>
            <person name="Haridas S."/>
            <person name="Hughes K."/>
            <person name="Justo A."/>
            <person name="Karasinski D."/>
            <person name="Kautmanova I."/>
            <person name="Kiss B."/>
            <person name="Kocsube S."/>
            <person name="Kotiranta H."/>
            <person name="LaButti K.M."/>
            <person name="Lechner B.E."/>
            <person name="Liimatainen K."/>
            <person name="Lipzen A."/>
            <person name="Lukacs Z."/>
            <person name="Mihaltcheva S."/>
            <person name="Morgado L.N."/>
            <person name="Niskanen T."/>
            <person name="Noordeloos M.E."/>
            <person name="Ohm R.A."/>
            <person name="Ortiz-Santana B."/>
            <person name="Ovrebo C."/>
            <person name="Racz N."/>
            <person name="Riley R."/>
            <person name="Savchenko A."/>
            <person name="Shiryaev A."/>
            <person name="Soop K."/>
            <person name="Spirin V."/>
            <person name="Szebenyi C."/>
            <person name="Tomsovsky M."/>
            <person name="Tulloss R.E."/>
            <person name="Uehling J."/>
            <person name="Grigoriev I.V."/>
            <person name="Vagvolgyi C."/>
            <person name="Papp T."/>
            <person name="Martin F.M."/>
            <person name="Miettinen O."/>
            <person name="Hibbett D.S."/>
            <person name="Nagy L.G."/>
        </authorList>
    </citation>
    <scope>NUCLEOTIDE SEQUENCE [LARGE SCALE GENOMIC DNA]</scope>
    <source>
        <strain evidence="1 2">NL-1719</strain>
    </source>
</reference>
<keyword evidence="2" id="KW-1185">Reference proteome</keyword>
<accession>A0ACD3AQR3</accession>